<dbReference type="PANTHER" id="PTHR35176:SF6">
    <property type="entry name" value="HEME OXYGENASE HI_0854-RELATED"/>
    <property type="match status" value="1"/>
</dbReference>
<name>A0A7W3JBJ9_9MICO</name>
<evidence type="ECO:0000259" key="2">
    <source>
        <dbReference type="Pfam" id="PF01243"/>
    </source>
</evidence>
<protein>
    <recommendedName>
        <fullName evidence="2">Pyridoxamine 5'-phosphate oxidase N-terminal domain-containing protein</fullName>
    </recommendedName>
</protein>
<dbReference type="GO" id="GO:0005829">
    <property type="term" value="C:cytosol"/>
    <property type="evidence" value="ECO:0007669"/>
    <property type="project" value="TreeGrafter"/>
</dbReference>
<dbReference type="InterPro" id="IPR052019">
    <property type="entry name" value="F420H2_bilvrd_red/Heme_oxyg"/>
</dbReference>
<dbReference type="Pfam" id="PF01243">
    <property type="entry name" value="PNPOx_N"/>
    <property type="match status" value="1"/>
</dbReference>
<accession>A0A7W3JBJ9</accession>
<dbReference type="GO" id="GO:0070967">
    <property type="term" value="F:coenzyme F420 binding"/>
    <property type="evidence" value="ECO:0007669"/>
    <property type="project" value="TreeGrafter"/>
</dbReference>
<dbReference type="EMBL" id="JACGWV010000002">
    <property type="protein sequence ID" value="MBA8809800.1"/>
    <property type="molecule type" value="Genomic_DNA"/>
</dbReference>
<comment type="caution">
    <text evidence="3">The sequence shown here is derived from an EMBL/GenBank/DDBJ whole genome shotgun (WGS) entry which is preliminary data.</text>
</comment>
<proteinExistence type="predicted"/>
<evidence type="ECO:0000313" key="4">
    <source>
        <dbReference type="Proteomes" id="UP000540568"/>
    </source>
</evidence>
<dbReference type="RefSeq" id="WP_182619017.1">
    <property type="nucleotide sequence ID" value="NZ_BAAATF010000008.1"/>
</dbReference>
<sequence>MKAKNLAGLYDLPTLDWAPVAADLVGLTQAPGTGGPDRHSHWLTTVNADGSPHVTGIGAIWFDDAFWVVSGRSALKARNLEREPRCTIAVATSNYDTVVDGTAELVTDPEAVATVSRRLNEGGWPCAPDESGTALTAPYSAPSAGPAPWHVYRMTPTRATALYVREEGGATSWTFD</sequence>
<evidence type="ECO:0000256" key="1">
    <source>
        <dbReference type="ARBA" id="ARBA00023002"/>
    </source>
</evidence>
<gene>
    <name evidence="3" type="ORF">FHX71_003776</name>
</gene>
<dbReference type="SUPFAM" id="SSF50475">
    <property type="entry name" value="FMN-binding split barrel"/>
    <property type="match status" value="1"/>
</dbReference>
<dbReference type="Gene3D" id="2.30.110.10">
    <property type="entry name" value="Electron Transport, Fmn-binding Protein, Chain A"/>
    <property type="match status" value="1"/>
</dbReference>
<dbReference type="InterPro" id="IPR012349">
    <property type="entry name" value="Split_barrel_FMN-bd"/>
</dbReference>
<keyword evidence="1" id="KW-0560">Oxidoreductase</keyword>
<dbReference type="Proteomes" id="UP000540568">
    <property type="component" value="Unassembled WGS sequence"/>
</dbReference>
<dbReference type="AlphaFoldDB" id="A0A7W3JBJ9"/>
<keyword evidence="4" id="KW-1185">Reference proteome</keyword>
<dbReference type="GO" id="GO:0016627">
    <property type="term" value="F:oxidoreductase activity, acting on the CH-CH group of donors"/>
    <property type="evidence" value="ECO:0007669"/>
    <property type="project" value="TreeGrafter"/>
</dbReference>
<feature type="domain" description="Pyridoxamine 5'-phosphate oxidase N-terminal" evidence="2">
    <location>
        <begin position="39"/>
        <end position="121"/>
    </location>
</feature>
<dbReference type="PANTHER" id="PTHR35176">
    <property type="entry name" value="HEME OXYGENASE HI_0854-RELATED"/>
    <property type="match status" value="1"/>
</dbReference>
<organism evidence="3 4">
    <name type="scientific">Promicromonospora sukumoe</name>
    <dbReference type="NCBI Taxonomy" id="88382"/>
    <lineage>
        <taxon>Bacteria</taxon>
        <taxon>Bacillati</taxon>
        <taxon>Actinomycetota</taxon>
        <taxon>Actinomycetes</taxon>
        <taxon>Micrococcales</taxon>
        <taxon>Promicromonosporaceae</taxon>
        <taxon>Promicromonospora</taxon>
    </lineage>
</organism>
<evidence type="ECO:0000313" key="3">
    <source>
        <dbReference type="EMBL" id="MBA8809800.1"/>
    </source>
</evidence>
<dbReference type="InterPro" id="IPR011576">
    <property type="entry name" value="Pyridox_Oxase_N"/>
</dbReference>
<reference evidence="3 4" key="1">
    <citation type="submission" date="2020-07" db="EMBL/GenBank/DDBJ databases">
        <title>Sequencing the genomes of 1000 actinobacteria strains.</title>
        <authorList>
            <person name="Klenk H.-P."/>
        </authorList>
    </citation>
    <scope>NUCLEOTIDE SEQUENCE [LARGE SCALE GENOMIC DNA]</scope>
    <source>
        <strain evidence="3 4">DSM 44121</strain>
    </source>
</reference>